<accession>A0ACB7PTA1</accession>
<evidence type="ECO:0000313" key="1">
    <source>
        <dbReference type="EMBL" id="KAH6650754.1"/>
    </source>
</evidence>
<sequence length="140" mass="16047">MAPNTQTTGAGSLKVKGLKPADVLTPMRICFRVRVEDIPGALPDRCVILANDFLNRNLHRDFDRERDYAHTPVNIRNEGKAWIILDVNKHLEPKPDPRTVELVPLRVKRVEGSLEYGTVHYANLRSYTSLFPWGSRRVRM</sequence>
<dbReference type="EMBL" id="JAGIZQ010000001">
    <property type="protein sequence ID" value="KAH6650754.1"/>
    <property type="molecule type" value="Genomic_DNA"/>
</dbReference>
<proteinExistence type="predicted"/>
<evidence type="ECO:0000313" key="2">
    <source>
        <dbReference type="Proteomes" id="UP000724584"/>
    </source>
</evidence>
<dbReference type="Proteomes" id="UP000724584">
    <property type="component" value="Unassembled WGS sequence"/>
</dbReference>
<reference evidence="1 2" key="1">
    <citation type="journal article" date="2021" name="Nat. Commun.">
        <title>Genetic determinants of endophytism in the Arabidopsis root mycobiome.</title>
        <authorList>
            <person name="Mesny F."/>
            <person name="Miyauchi S."/>
            <person name="Thiergart T."/>
            <person name="Pickel B."/>
            <person name="Atanasova L."/>
            <person name="Karlsson M."/>
            <person name="Huettel B."/>
            <person name="Barry K.W."/>
            <person name="Haridas S."/>
            <person name="Chen C."/>
            <person name="Bauer D."/>
            <person name="Andreopoulos W."/>
            <person name="Pangilinan J."/>
            <person name="LaButti K."/>
            <person name="Riley R."/>
            <person name="Lipzen A."/>
            <person name="Clum A."/>
            <person name="Drula E."/>
            <person name="Henrissat B."/>
            <person name="Kohler A."/>
            <person name="Grigoriev I.V."/>
            <person name="Martin F.M."/>
            <person name="Hacquard S."/>
        </authorList>
    </citation>
    <scope>NUCLEOTIDE SEQUENCE [LARGE SCALE GENOMIC DNA]</scope>
    <source>
        <strain evidence="1 2">MPI-SDFR-AT-0079</strain>
    </source>
</reference>
<gene>
    <name evidence="1" type="ORF">F5144DRAFT_557212</name>
</gene>
<protein>
    <submittedName>
        <fullName evidence="1">Uncharacterized protein</fullName>
    </submittedName>
</protein>
<organism evidence="1 2">
    <name type="scientific">Chaetomium tenue</name>
    <dbReference type="NCBI Taxonomy" id="1854479"/>
    <lineage>
        <taxon>Eukaryota</taxon>
        <taxon>Fungi</taxon>
        <taxon>Dikarya</taxon>
        <taxon>Ascomycota</taxon>
        <taxon>Pezizomycotina</taxon>
        <taxon>Sordariomycetes</taxon>
        <taxon>Sordariomycetidae</taxon>
        <taxon>Sordariales</taxon>
        <taxon>Chaetomiaceae</taxon>
        <taxon>Chaetomium</taxon>
    </lineage>
</organism>
<comment type="caution">
    <text evidence="1">The sequence shown here is derived from an EMBL/GenBank/DDBJ whole genome shotgun (WGS) entry which is preliminary data.</text>
</comment>
<name>A0ACB7PTA1_9PEZI</name>
<keyword evidence="2" id="KW-1185">Reference proteome</keyword>